<evidence type="ECO:0000313" key="12">
    <source>
        <dbReference type="Proteomes" id="UP000264800"/>
    </source>
</evidence>
<dbReference type="PROSITE" id="PS50287">
    <property type="entry name" value="SRCR_2"/>
    <property type="match status" value="10"/>
</dbReference>
<evidence type="ECO:0000256" key="5">
    <source>
        <dbReference type="ARBA" id="ARBA00023180"/>
    </source>
</evidence>
<feature type="disulfide bond" evidence="9">
    <location>
        <begin position="154"/>
        <end position="218"/>
    </location>
</feature>
<feature type="disulfide bond" evidence="9">
    <location>
        <begin position="1157"/>
        <end position="1167"/>
    </location>
</feature>
<dbReference type="PROSITE" id="PS00420">
    <property type="entry name" value="SRCR_1"/>
    <property type="match status" value="10"/>
</dbReference>
<dbReference type="InterPro" id="IPR036772">
    <property type="entry name" value="SRCR-like_dom_sf"/>
</dbReference>
<name>A0A3Q3BCX3_KRYMA</name>
<dbReference type="OMA" id="LCAHIND"/>
<feature type="disulfide bond" evidence="9">
    <location>
        <begin position="583"/>
        <end position="644"/>
    </location>
</feature>
<feature type="domain" description="SRCR" evidence="10">
    <location>
        <begin position="233"/>
        <end position="332"/>
    </location>
</feature>
<dbReference type="InterPro" id="IPR001190">
    <property type="entry name" value="SRCR"/>
</dbReference>
<proteinExistence type="predicted"/>
<feature type="domain" description="SRCR" evidence="10">
    <location>
        <begin position="649"/>
        <end position="748"/>
    </location>
</feature>
<keyword evidence="12" id="KW-1185">Reference proteome</keyword>
<feature type="disulfide bond" evidence="9">
    <location>
        <begin position="899"/>
        <end position="960"/>
    </location>
</feature>
<feature type="disulfide bond" evidence="9">
    <location>
        <begin position="257"/>
        <end position="321"/>
    </location>
</feature>
<evidence type="ECO:0000256" key="4">
    <source>
        <dbReference type="ARBA" id="ARBA00023170"/>
    </source>
</evidence>
<evidence type="ECO:0000313" key="11">
    <source>
        <dbReference type="Ensembl" id="ENSKMAP00000027873.1"/>
    </source>
</evidence>
<feature type="disulfide bond" evidence="9">
    <location>
        <begin position="989"/>
        <end position="1053"/>
    </location>
</feature>
<feature type="disulfide bond" evidence="9">
    <location>
        <begin position="1033"/>
        <end position="1043"/>
    </location>
</feature>
<evidence type="ECO:0000256" key="1">
    <source>
        <dbReference type="ARBA" id="ARBA00022729"/>
    </source>
</evidence>
<dbReference type="SUPFAM" id="SSF56487">
    <property type="entry name" value="SRCR-like"/>
    <property type="match status" value="10"/>
</dbReference>
<feature type="disulfide bond" evidence="9">
    <location>
        <begin position="1126"/>
        <end position="1187"/>
    </location>
</feature>
<feature type="domain" description="SRCR" evidence="10">
    <location>
        <begin position="27"/>
        <end position="126"/>
    </location>
</feature>
<dbReference type="Proteomes" id="UP000264800">
    <property type="component" value="Unplaced"/>
</dbReference>
<dbReference type="GO" id="GO:0016020">
    <property type="term" value="C:membrane"/>
    <property type="evidence" value="ECO:0007669"/>
    <property type="project" value="InterPro"/>
</dbReference>
<dbReference type="Ensembl" id="ENSKMAT00000028225.1">
    <property type="protein sequence ID" value="ENSKMAP00000027873.1"/>
    <property type="gene ID" value="ENSKMAG00000020663.1"/>
</dbReference>
<reference evidence="11" key="1">
    <citation type="submission" date="2025-08" db="UniProtKB">
        <authorList>
            <consortium name="Ensembl"/>
        </authorList>
    </citation>
    <scope>IDENTIFICATION</scope>
</reference>
<evidence type="ECO:0000259" key="10">
    <source>
        <dbReference type="PROSITE" id="PS50287"/>
    </source>
</evidence>
<feature type="disulfide bond" evidence="9">
    <location>
        <begin position="51"/>
        <end position="115"/>
    </location>
</feature>
<feature type="disulfide bond" evidence="9">
    <location>
        <begin position="198"/>
        <end position="208"/>
    </location>
</feature>
<feature type="disulfide bond" evidence="9">
    <location>
        <begin position="930"/>
        <end position="940"/>
    </location>
</feature>
<feature type="domain" description="SRCR" evidence="10">
    <location>
        <begin position="752"/>
        <end position="851"/>
    </location>
</feature>
<feature type="disulfide bond" evidence="9">
    <location>
        <begin position="301"/>
        <end position="311"/>
    </location>
</feature>
<evidence type="ECO:0000256" key="3">
    <source>
        <dbReference type="ARBA" id="ARBA00023157"/>
    </source>
</evidence>
<keyword evidence="4" id="KW-0675">Receptor</keyword>
<accession>A0A3Q3BCX3</accession>
<dbReference type="AlphaFoldDB" id="A0A3Q3BCX3"/>
<keyword evidence="1" id="KW-0732">Signal</keyword>
<dbReference type="SMART" id="SM00202">
    <property type="entry name" value="SR"/>
    <property type="match status" value="10"/>
</dbReference>
<feature type="domain" description="SRCR" evidence="10">
    <location>
        <begin position="130"/>
        <end position="229"/>
    </location>
</feature>
<evidence type="ECO:0000256" key="8">
    <source>
        <dbReference type="ARBA" id="ARBA00069168"/>
    </source>
</evidence>
<dbReference type="GeneTree" id="ENSGT00950000183145"/>
<feature type="disulfide bond" evidence="9">
    <location>
        <begin position="382"/>
        <end position="446"/>
    </location>
</feature>
<sequence length="1229" mass="131322">MEEKVTGVFCSSHLSLLTTRAGVDAQIRIVGPTNCSGRVEVFYSRVWGTVCDDGWDIKDVSVVCRQVGCSPPFDGPGLAFFGVGIGPIWLDDVSCSGSESSLDSCSHSTVGIHNCVHDEDAGVVCEAFQIRLSGPSNCSGRVEVYYGGTWGTVCDGSWDINDAKAVCREVGCDPAFDAPTQALFGEGTGPVWLDNVDCSGSENSLSDCPSSGFGNQSCAHSQDAGVVCEAFQIRLSGPTNCSGRVEVYYGGTWGTVCDGSWDINDAKAVCREVGCDPTFDAPTQALFGEGTGPVWLNNVDCSGSENSLSECSHNGFVNQNCLHGQDAGAVCEVLFLSLLSIKYIIFLSYVSDLLDLKVRLSGPTSCSGRVEVYYGGVWGTVCDQGFDMNDAEVVCREVGCEAAYGVRSQAYFGQGTGSIWLSDVDCLGSENNLSDCSHSGFGNNLCAHINDVGPLIHPSISFCWFHLFGSWGSWCLSPGVMERKVGTSWTSRKFITGTESTILYAFKLTSFQNVSVFNTPVLTIRHYFSVSALFYLVYLICLGAQVRLVGQTSCSGRVEVYYNGTWGTVCDDSWDINDATVVCREVGCDPAFDAPTQALFGEGTGPVWLDNVDCSGNESSLSDCPSSGFGNQSCSHSQEAGVVCEAVQIRLSGPSKCSGRVEVYYGGTWGTVCDGSWDINDAKAVCREVGCDPAFDAPTQALFGEGTGPVWLNNVDCSGSENSLSDCLSSGFKHQSCLHSQDVGVICEAVQVRLSGPTNCSGRVEVYYGGTWGTVCDGSWDINDAKAVCREVGCDPAFDAPTQALFGEGTGPVWLDNVDCSGSENSLSDCPSSGFRYQSCAHSQDAGAFLLPCQPFCFSFQVRLSGPTNCSGRVEVYYGGVWGTVCSSNWDINDVKVVCREVGCDPAFDAPIQAFFGEGTGPVWLDNLGCSGNESSLPECSHNGYRYQTCLHLQDAGAICEGETVRLSGPTSCSGRVEVYYGGVWGTVCDQGFDMNDAEVVCREVGCEAAYGVRSQAYFGQGTGSIWLSDVDCLGSEKNLSDCSHSGFGNNLCAHINDVGVYCEGKEPFICINIWYFLTSGHNDNKLQLKVAGPTECSGRVEVFSKGIWGTVCDEDWTVNDTTVVCRNLGCEFEDTPPTPAHFEPGAGQIWIGEVECSGSESQLTDCSHSGFGNNICDHSQDVGVICDGETCLPVFLSLMSWIHGTDGTCVLIMLQVLNRQRSLLQSAW</sequence>
<feature type="domain" description="SRCR" evidence="10">
    <location>
        <begin position="1087"/>
        <end position="1188"/>
    </location>
</feature>
<feature type="disulfide bond" evidence="9">
    <location>
        <begin position="95"/>
        <end position="105"/>
    </location>
</feature>
<organism evidence="11 12">
    <name type="scientific">Kryptolebias marmoratus</name>
    <name type="common">Mangrove killifish</name>
    <name type="synonym">Rivulus marmoratus</name>
    <dbReference type="NCBI Taxonomy" id="37003"/>
    <lineage>
        <taxon>Eukaryota</taxon>
        <taxon>Metazoa</taxon>
        <taxon>Chordata</taxon>
        <taxon>Craniata</taxon>
        <taxon>Vertebrata</taxon>
        <taxon>Euteleostomi</taxon>
        <taxon>Actinopterygii</taxon>
        <taxon>Neopterygii</taxon>
        <taxon>Teleostei</taxon>
        <taxon>Neoteleostei</taxon>
        <taxon>Acanthomorphata</taxon>
        <taxon>Ovalentaria</taxon>
        <taxon>Atherinomorphae</taxon>
        <taxon>Cyprinodontiformes</taxon>
        <taxon>Rivulidae</taxon>
        <taxon>Kryptolebias</taxon>
    </lineage>
</organism>
<feature type="disulfide bond" evidence="9">
    <location>
        <begin position="64"/>
        <end position="125"/>
    </location>
</feature>
<dbReference type="PRINTS" id="PR00258">
    <property type="entry name" value="SPERACTRCPTR"/>
</dbReference>
<feature type="disulfide bond" evidence="9">
    <location>
        <begin position="614"/>
        <end position="624"/>
    </location>
</feature>
<keyword evidence="3 9" id="KW-1015">Disulfide bond</keyword>
<reference evidence="11" key="2">
    <citation type="submission" date="2025-09" db="UniProtKB">
        <authorList>
            <consortium name="Ensembl"/>
        </authorList>
    </citation>
    <scope>IDENTIFICATION</scope>
</reference>
<feature type="disulfide bond" evidence="9">
    <location>
        <begin position="686"/>
        <end position="747"/>
    </location>
</feature>
<dbReference type="Gene3D" id="3.10.250.10">
    <property type="entry name" value="SRCR-like domain"/>
    <property type="match status" value="10"/>
</dbReference>
<feature type="disulfide bond" evidence="9">
    <location>
        <begin position="776"/>
        <end position="840"/>
    </location>
</feature>
<dbReference type="FunFam" id="3.10.250.10:FF:000007">
    <property type="entry name" value="Soluble scavenger receptor cysteine-rich domain-containing protein SSC5D"/>
    <property type="match status" value="7"/>
</dbReference>
<dbReference type="PANTHER" id="PTHR19331">
    <property type="entry name" value="SCAVENGER RECEPTOR DOMAIN-CONTAINING"/>
    <property type="match status" value="1"/>
</dbReference>
<feature type="disulfide bond" evidence="9">
    <location>
        <begin position="426"/>
        <end position="436"/>
    </location>
</feature>
<dbReference type="Pfam" id="PF00530">
    <property type="entry name" value="SRCR"/>
    <property type="match status" value="10"/>
</dbReference>
<feature type="disulfide bond" evidence="9">
    <location>
        <begin position="820"/>
        <end position="830"/>
    </location>
</feature>
<dbReference type="FunFam" id="3.10.250.10:FF:000006">
    <property type="entry name" value="neurotrypsin isoform X2"/>
    <property type="match status" value="3"/>
</dbReference>
<comment type="subunit">
    <text evidence="7">Interacts with LGALS1 and laminin.</text>
</comment>
<feature type="domain" description="SRCR" evidence="10">
    <location>
        <begin position="965"/>
        <end position="1064"/>
    </location>
</feature>
<feature type="domain" description="SRCR" evidence="10">
    <location>
        <begin position="862"/>
        <end position="961"/>
    </location>
</feature>
<feature type="disulfide bond" evidence="9">
    <location>
        <begin position="673"/>
        <end position="737"/>
    </location>
</feature>
<feature type="domain" description="SRCR" evidence="10">
    <location>
        <begin position="546"/>
        <end position="645"/>
    </location>
</feature>
<keyword evidence="5" id="KW-0325">Glycoprotein</keyword>
<comment type="function">
    <text evidence="6">Binds to extracellular matrix proteins. Binds to pathogen-associated molecular patterns (PAMPs) present on the cell walls of Gram-positive and Gram-negative bacteria and fungi, behaving as a pattern recognition receptor (PRR). Induces bacterial and fungal aggregation and subsequent inhibition of PAMP-induced cytokine release. Does not possess intrinsic bactericidal activity. May play a role in the innate defense and homeostasis of certain epithelial surfaces.</text>
</comment>
<keyword evidence="2" id="KW-0677">Repeat</keyword>
<feature type="disulfide bond" evidence="9">
    <location>
        <begin position="1113"/>
        <end position="1177"/>
    </location>
</feature>
<feature type="disulfide bond" evidence="9">
    <location>
        <begin position="1002"/>
        <end position="1063"/>
    </location>
</feature>
<protein>
    <recommendedName>
        <fullName evidence="8">Soluble scavenger receptor cysteine-rich domain-containing protein SSC5D</fullName>
    </recommendedName>
</protein>
<comment type="caution">
    <text evidence="9">Lacks conserved residue(s) required for the propagation of feature annotation.</text>
</comment>
<feature type="domain" description="SRCR" evidence="10">
    <location>
        <begin position="358"/>
        <end position="457"/>
    </location>
</feature>
<evidence type="ECO:0000256" key="6">
    <source>
        <dbReference type="ARBA" id="ARBA00058074"/>
    </source>
</evidence>
<evidence type="ECO:0000256" key="9">
    <source>
        <dbReference type="PROSITE-ProRule" id="PRU00196"/>
    </source>
</evidence>
<evidence type="ECO:0000256" key="2">
    <source>
        <dbReference type="ARBA" id="ARBA00022737"/>
    </source>
</evidence>
<feature type="disulfide bond" evidence="9">
    <location>
        <begin position="886"/>
        <end position="950"/>
    </location>
</feature>
<evidence type="ECO:0000256" key="7">
    <source>
        <dbReference type="ARBA" id="ARBA00064153"/>
    </source>
</evidence>
<feature type="disulfide bond" evidence="9">
    <location>
        <begin position="270"/>
        <end position="331"/>
    </location>
</feature>
<feature type="disulfide bond" evidence="9">
    <location>
        <begin position="717"/>
        <end position="727"/>
    </location>
</feature>
<feature type="disulfide bond" evidence="9">
    <location>
        <begin position="570"/>
        <end position="634"/>
    </location>
</feature>
<feature type="disulfide bond" evidence="9">
    <location>
        <begin position="167"/>
        <end position="228"/>
    </location>
</feature>